<proteinExistence type="inferred from homology"/>
<evidence type="ECO:0000259" key="10">
    <source>
        <dbReference type="PROSITE" id="PS50119"/>
    </source>
</evidence>
<dbReference type="Proteomes" id="UP001153076">
    <property type="component" value="Unassembled WGS sequence"/>
</dbReference>
<dbReference type="CDD" id="cd19821">
    <property type="entry name" value="Bbox1_BBX-like"/>
    <property type="match status" value="1"/>
</dbReference>
<sequence length="453" mass="51192">MITHKQITTNAISGKTARACESCLKSRARWFCPADDAFLCHACDSVVHSANELAGRHKRVRLQPASFKPPVDHDSNDDDILNNNNHSAHSMTSHLPTWHHGFQKKARTPRNMKRAKSATEKHAVIPVVPEMSSDEESVEEENEEQIVFSVPTFDPFEVPCDDEFNISLIGFEGEGGNDHGWGNLPGFDYLSSENDLAEFAADVENLLERGVDEEVHSTIPLAASKETDSERILPLEKGFLKNEAIVKVEDEQEEDAMIENCDCQFEWAMDLENEVLNFEASNGKGNCGVGEEDEEKEKKVVVVAVEPQVEEDLLGNAEGKNKRRKISLRLNYEEVINAWPGSLPWTTGHRPEFDPDHDGWPNYMGGVDPLEGYYQGGGIMGGKRNVEGGDDGRQARVSRYREKRRTRLFSKKIRYEVRKLNAENRPRLKGRFVKQTSLTPVERLGRTFPHMYK</sequence>
<keyword evidence="6 8" id="KW-0539">Nucleus</keyword>
<dbReference type="Pfam" id="PF00643">
    <property type="entry name" value="zf-B_box"/>
    <property type="match status" value="1"/>
</dbReference>
<evidence type="ECO:0000256" key="5">
    <source>
        <dbReference type="ARBA" id="ARBA00022833"/>
    </source>
</evidence>
<name>A0A9Q1QAB3_9CARY</name>
<comment type="subcellular location">
    <subcellularLocation>
        <location evidence="1 8">Nucleus</location>
    </subcellularLocation>
</comment>
<accession>A0A9Q1QAB3</accession>
<evidence type="ECO:0000313" key="12">
    <source>
        <dbReference type="EMBL" id="KAJ8434772.1"/>
    </source>
</evidence>
<keyword evidence="5" id="KW-0862">Zinc</keyword>
<dbReference type="InterPro" id="IPR010402">
    <property type="entry name" value="CCT_domain"/>
</dbReference>
<evidence type="ECO:0000256" key="4">
    <source>
        <dbReference type="ARBA" id="ARBA00022771"/>
    </source>
</evidence>
<dbReference type="InterPro" id="IPR049808">
    <property type="entry name" value="CONSTANS-like_Bbox1"/>
</dbReference>
<organism evidence="12 13">
    <name type="scientific">Carnegiea gigantea</name>
    <dbReference type="NCBI Taxonomy" id="171969"/>
    <lineage>
        <taxon>Eukaryota</taxon>
        <taxon>Viridiplantae</taxon>
        <taxon>Streptophyta</taxon>
        <taxon>Embryophyta</taxon>
        <taxon>Tracheophyta</taxon>
        <taxon>Spermatophyta</taxon>
        <taxon>Magnoliopsida</taxon>
        <taxon>eudicotyledons</taxon>
        <taxon>Gunneridae</taxon>
        <taxon>Pentapetalae</taxon>
        <taxon>Caryophyllales</taxon>
        <taxon>Cactineae</taxon>
        <taxon>Cactaceae</taxon>
        <taxon>Cactoideae</taxon>
        <taxon>Echinocereeae</taxon>
        <taxon>Carnegiea</taxon>
    </lineage>
</organism>
<dbReference type="EMBL" id="JAKOGI010000453">
    <property type="protein sequence ID" value="KAJ8434772.1"/>
    <property type="molecule type" value="Genomic_DNA"/>
</dbReference>
<dbReference type="PROSITE" id="PS51017">
    <property type="entry name" value="CCT"/>
    <property type="match status" value="1"/>
</dbReference>
<evidence type="ECO:0000256" key="3">
    <source>
        <dbReference type="ARBA" id="ARBA00022723"/>
    </source>
</evidence>
<dbReference type="InterPro" id="IPR000315">
    <property type="entry name" value="Znf_B-box"/>
</dbReference>
<dbReference type="SMART" id="SM00336">
    <property type="entry name" value="BBOX"/>
    <property type="match status" value="1"/>
</dbReference>
<dbReference type="PANTHER" id="PTHR31874:SF55">
    <property type="entry name" value="ZINC FINGER PROTEIN CONSTANS-LIKE 7"/>
    <property type="match status" value="1"/>
</dbReference>
<dbReference type="AlphaFoldDB" id="A0A9Q1QAB3"/>
<evidence type="ECO:0000259" key="11">
    <source>
        <dbReference type="PROSITE" id="PS51017"/>
    </source>
</evidence>
<evidence type="ECO:0000256" key="6">
    <source>
        <dbReference type="ARBA" id="ARBA00023242"/>
    </source>
</evidence>
<dbReference type="InterPro" id="IPR052453">
    <property type="entry name" value="CONSTANS-like_ZF"/>
</dbReference>
<dbReference type="PROSITE" id="PS50119">
    <property type="entry name" value="ZF_BBOX"/>
    <property type="match status" value="1"/>
</dbReference>
<dbReference type="Pfam" id="PF06203">
    <property type="entry name" value="CCT"/>
    <property type="match status" value="1"/>
</dbReference>
<evidence type="ECO:0000256" key="9">
    <source>
        <dbReference type="SAM" id="MobiDB-lite"/>
    </source>
</evidence>
<dbReference type="GO" id="GO:0008270">
    <property type="term" value="F:zinc ion binding"/>
    <property type="evidence" value="ECO:0007669"/>
    <property type="project" value="UniProtKB-KW"/>
</dbReference>
<dbReference type="GO" id="GO:0006355">
    <property type="term" value="P:regulation of DNA-templated transcription"/>
    <property type="evidence" value="ECO:0007669"/>
    <property type="project" value="TreeGrafter"/>
</dbReference>
<reference evidence="12" key="1">
    <citation type="submission" date="2022-04" db="EMBL/GenBank/DDBJ databases">
        <title>Carnegiea gigantea Genome sequencing and assembly v2.</title>
        <authorList>
            <person name="Copetti D."/>
            <person name="Sanderson M.J."/>
            <person name="Burquez A."/>
            <person name="Wojciechowski M.F."/>
        </authorList>
    </citation>
    <scope>NUCLEOTIDE SEQUENCE</scope>
    <source>
        <strain evidence="12">SGP5-SGP5p</strain>
        <tissue evidence="12">Aerial part</tissue>
    </source>
</reference>
<feature type="region of interest" description="Disordered" evidence="9">
    <location>
        <begin position="64"/>
        <end position="120"/>
    </location>
</feature>
<evidence type="ECO:0000256" key="2">
    <source>
        <dbReference type="ARBA" id="ARBA00010024"/>
    </source>
</evidence>
<dbReference type="PANTHER" id="PTHR31874">
    <property type="entry name" value="CCT MOTIF FAMILY PROTEIN, EXPRESSED"/>
    <property type="match status" value="1"/>
</dbReference>
<dbReference type="GO" id="GO:0005634">
    <property type="term" value="C:nucleus"/>
    <property type="evidence" value="ECO:0007669"/>
    <property type="project" value="UniProtKB-SubCell"/>
</dbReference>
<evidence type="ECO:0000256" key="8">
    <source>
        <dbReference type="PROSITE-ProRule" id="PRU00357"/>
    </source>
</evidence>
<comment type="similarity">
    <text evidence="2">Belongs to the CONSTANS family.</text>
</comment>
<evidence type="ECO:0000313" key="13">
    <source>
        <dbReference type="Proteomes" id="UP001153076"/>
    </source>
</evidence>
<keyword evidence="13" id="KW-1185">Reference proteome</keyword>
<dbReference type="OrthoDB" id="153872at2759"/>
<protein>
    <submittedName>
        <fullName evidence="12">Uncharacterized protein</fullName>
    </submittedName>
</protein>
<keyword evidence="3" id="KW-0479">Metal-binding</keyword>
<keyword evidence="4 7" id="KW-0863">Zinc-finger</keyword>
<feature type="domain" description="CCT" evidence="11">
    <location>
        <begin position="393"/>
        <end position="435"/>
    </location>
</feature>
<feature type="domain" description="B box-type" evidence="10">
    <location>
        <begin position="15"/>
        <end position="62"/>
    </location>
</feature>
<evidence type="ECO:0000256" key="7">
    <source>
        <dbReference type="PROSITE-ProRule" id="PRU00024"/>
    </source>
</evidence>
<comment type="caution">
    <text evidence="12">The sequence shown here is derived from an EMBL/GenBank/DDBJ whole genome shotgun (WGS) entry which is preliminary data.</text>
</comment>
<gene>
    <name evidence="12" type="ORF">Cgig2_008625</name>
</gene>
<feature type="compositionally biased region" description="Basic residues" evidence="9">
    <location>
        <begin position="101"/>
        <end position="116"/>
    </location>
</feature>
<evidence type="ECO:0000256" key="1">
    <source>
        <dbReference type="ARBA" id="ARBA00004123"/>
    </source>
</evidence>